<organism evidence="1 2">
    <name type="scientific">Streptococcus constellatus</name>
    <dbReference type="NCBI Taxonomy" id="76860"/>
    <lineage>
        <taxon>Bacteria</taxon>
        <taxon>Bacillati</taxon>
        <taxon>Bacillota</taxon>
        <taxon>Bacilli</taxon>
        <taxon>Lactobacillales</taxon>
        <taxon>Streptococcaceae</taxon>
        <taxon>Streptococcus</taxon>
        <taxon>Streptococcus anginosus group</taxon>
    </lineage>
</organism>
<dbReference type="RefSeq" id="WP_039677146.1">
    <property type="nucleotide sequence ID" value="NZ_JWIY01000001.1"/>
</dbReference>
<evidence type="ECO:0008006" key="3">
    <source>
        <dbReference type="Google" id="ProtNLM"/>
    </source>
</evidence>
<evidence type="ECO:0000313" key="1">
    <source>
        <dbReference type="EMBL" id="KIC78680.1"/>
    </source>
</evidence>
<reference evidence="1 2" key="1">
    <citation type="submission" date="2014-12" db="EMBL/GenBank/DDBJ databases">
        <title>Partial genome sequence of Streptococcus constellatus KCOM 1650 (= ChDC B144).</title>
        <authorList>
            <person name="Kook J.-K."/>
            <person name="Park S.-N."/>
            <person name="Lim Y.K."/>
            <person name="Jo E."/>
        </authorList>
    </citation>
    <scope>NUCLEOTIDE SEQUENCE [LARGE SCALE GENOMIC DNA]</scope>
    <source>
        <strain evidence="1 2">KCOM 1650</strain>
    </source>
</reference>
<protein>
    <recommendedName>
        <fullName evidence="3">DUF771 domain-containing protein</fullName>
    </recommendedName>
</protein>
<gene>
    <name evidence="1" type="ORF">RN79_03685</name>
</gene>
<dbReference type="EMBL" id="JWIY01000001">
    <property type="protein sequence ID" value="KIC78680.1"/>
    <property type="molecule type" value="Genomic_DNA"/>
</dbReference>
<dbReference type="Pfam" id="PF05595">
    <property type="entry name" value="DUF771"/>
    <property type="match status" value="1"/>
</dbReference>
<name>A0A0C1K6K5_STRCV</name>
<evidence type="ECO:0000313" key="2">
    <source>
        <dbReference type="Proteomes" id="UP000031339"/>
    </source>
</evidence>
<comment type="caution">
    <text evidence="1">The sequence shown here is derived from an EMBL/GenBank/DDBJ whole genome shotgun (WGS) entry which is preliminary data.</text>
</comment>
<dbReference type="OrthoDB" id="2187161at2"/>
<accession>A0A0C1K6K5</accession>
<dbReference type="Proteomes" id="UP000031339">
    <property type="component" value="Unassembled WGS sequence"/>
</dbReference>
<dbReference type="AlphaFoldDB" id="A0A0C1K6K5"/>
<sequence>MKPTTLQIDLKNITIQLPPDKIIVDRSEYEELKKISSKGRYLTLSEVLELLSVSRPWLLENVLYKPEIRKQIDIDKNSNGFVKYLDSQGGRYYFLASKTKEFFEDHFAKIFEL</sequence>
<dbReference type="InterPro" id="IPR008489">
    <property type="entry name" value="DUF771"/>
</dbReference>
<proteinExistence type="predicted"/>